<reference evidence="1 2" key="1">
    <citation type="submission" date="2021-01" db="EMBL/GenBank/DDBJ databases">
        <title>WGS of actinomycetes isolated from Thailand.</title>
        <authorList>
            <person name="Thawai C."/>
        </authorList>
    </citation>
    <scope>NUCLEOTIDE SEQUENCE [LARGE SCALE GENOMIC DNA]</scope>
    <source>
        <strain evidence="1 2">CA1R205</strain>
    </source>
</reference>
<evidence type="ECO:0000313" key="2">
    <source>
        <dbReference type="Proteomes" id="UP000634229"/>
    </source>
</evidence>
<sequence>MTDSTDSPDATRDKKATGHITPVALLRSAREQLAELTGLYPEAVPRLERTEDGWALEAEVVELARVPETMSLMALYELTLDPDGVLTGYRRIRRYERGRSDPK</sequence>
<organism evidence="1 2">
    <name type="scientific">Streptomyces coffeae</name>
    <dbReference type="NCBI Taxonomy" id="621382"/>
    <lineage>
        <taxon>Bacteria</taxon>
        <taxon>Bacillati</taxon>
        <taxon>Actinomycetota</taxon>
        <taxon>Actinomycetes</taxon>
        <taxon>Kitasatosporales</taxon>
        <taxon>Streptomycetaceae</taxon>
        <taxon>Streptomyces</taxon>
    </lineage>
</organism>
<dbReference type="Pfam" id="PF05800">
    <property type="entry name" value="GvpO"/>
    <property type="match status" value="1"/>
</dbReference>
<comment type="caution">
    <text evidence="1">The sequence shown here is derived from an EMBL/GenBank/DDBJ whole genome shotgun (WGS) entry which is preliminary data.</text>
</comment>
<evidence type="ECO:0000313" key="1">
    <source>
        <dbReference type="EMBL" id="MBL1099828.1"/>
    </source>
</evidence>
<gene>
    <name evidence="1" type="ORF">JK363_24790</name>
</gene>
<dbReference type="InterPro" id="IPR008634">
    <property type="entry name" value="Gas-vesicle_GvpO"/>
</dbReference>
<dbReference type="PIRSF" id="PIRSF028743">
    <property type="entry name" value="GvpO_protein"/>
    <property type="match status" value="1"/>
</dbReference>
<keyword evidence="2" id="KW-1185">Reference proteome</keyword>
<dbReference type="Proteomes" id="UP000634229">
    <property type="component" value="Unassembled WGS sequence"/>
</dbReference>
<proteinExistence type="predicted"/>
<dbReference type="EMBL" id="JAERRF010000015">
    <property type="protein sequence ID" value="MBL1099828.1"/>
    <property type="molecule type" value="Genomic_DNA"/>
</dbReference>
<protein>
    <submittedName>
        <fullName evidence="1">Gas vesicle protein</fullName>
    </submittedName>
</protein>
<accession>A0ABS1NIC9</accession>
<name>A0ABS1NIC9_9ACTN</name>
<dbReference type="RefSeq" id="WP_201877378.1">
    <property type="nucleotide sequence ID" value="NZ_JAERRF010000015.1"/>
</dbReference>